<proteinExistence type="predicted"/>
<reference evidence="3" key="1">
    <citation type="submission" date="2014-09" db="EMBL/GenBank/DDBJ databases">
        <authorList>
            <person name="Sharma Rahul"/>
            <person name="Thines Marco"/>
        </authorList>
    </citation>
    <scope>NUCLEOTIDE SEQUENCE [LARGE SCALE GENOMIC DNA]</scope>
</reference>
<sequence length="292" mass="33830">MGHTFVFVHGIVVALLSIVAATNGTIPIQSVPFTDVGVIKKEVSEAVPFDVRSEDRGLQKAWWKLIHANPEKVYKKLKLHITEQDIFKHPELEWFANYMQRYYVNQDSDLLLAKMVAKSHKDGSLMRYIEEAKVRYNTRDKTDEPEAATFIRNVERIEAGLHRYWELQRYTVKDLVDFFIQSGELSMENVKRASHFLFRKNLFTVLKAYAIKTNVEDPEKAVALAIADQVGLDNMALMIQEADNPLAIKTLTILYEDLESKKNMLSDVFYRLQLGSFELDKKQFFNAHKFFS</sequence>
<evidence type="ECO:0000256" key="1">
    <source>
        <dbReference type="SAM" id="SignalP"/>
    </source>
</evidence>
<evidence type="ECO:0000313" key="2">
    <source>
        <dbReference type="EMBL" id="CEG46350.1"/>
    </source>
</evidence>
<dbReference type="Proteomes" id="UP000054928">
    <property type="component" value="Unassembled WGS sequence"/>
</dbReference>
<dbReference type="GeneID" id="36397809"/>
<protein>
    <submittedName>
        <fullName evidence="2">RxLR-like protein</fullName>
    </submittedName>
</protein>
<keyword evidence="1" id="KW-0732">Signal</keyword>
<dbReference type="AlphaFoldDB" id="A0A0P1AYC3"/>
<evidence type="ECO:0000313" key="3">
    <source>
        <dbReference type="Proteomes" id="UP000054928"/>
    </source>
</evidence>
<feature type="signal peptide" evidence="1">
    <location>
        <begin position="1"/>
        <end position="24"/>
    </location>
</feature>
<feature type="chain" id="PRO_5006059043" evidence="1">
    <location>
        <begin position="25"/>
        <end position="292"/>
    </location>
</feature>
<accession>A0A0P1AYC3</accession>
<keyword evidence="3" id="KW-1185">Reference proteome</keyword>
<organism evidence="2 3">
    <name type="scientific">Plasmopara halstedii</name>
    <name type="common">Downy mildew of sunflower</name>
    <dbReference type="NCBI Taxonomy" id="4781"/>
    <lineage>
        <taxon>Eukaryota</taxon>
        <taxon>Sar</taxon>
        <taxon>Stramenopiles</taxon>
        <taxon>Oomycota</taxon>
        <taxon>Peronosporomycetes</taxon>
        <taxon>Peronosporales</taxon>
        <taxon>Peronosporaceae</taxon>
        <taxon>Plasmopara</taxon>
    </lineage>
</organism>
<dbReference type="RefSeq" id="XP_024582719.1">
    <property type="nucleotide sequence ID" value="XM_024717196.1"/>
</dbReference>
<name>A0A0P1AYC3_PLAHL</name>
<dbReference type="EMBL" id="CCYD01002047">
    <property type="protein sequence ID" value="CEG46350.1"/>
    <property type="molecule type" value="Genomic_DNA"/>
</dbReference>